<dbReference type="Proteomes" id="UP000219974">
    <property type="component" value="Chromosome 13"/>
</dbReference>
<evidence type="ECO:0000313" key="14">
    <source>
        <dbReference type="Proteomes" id="UP000516480"/>
    </source>
</evidence>
<evidence type="ECO:0000313" key="11">
    <source>
        <dbReference type="Proteomes" id="UP000219860"/>
    </source>
</evidence>
<dbReference type="Proteomes" id="UP000069549">
    <property type="component" value="Chromosome 13"/>
</dbReference>
<feature type="coiled-coil region" evidence="3">
    <location>
        <begin position="661"/>
        <end position="695"/>
    </location>
</feature>
<dbReference type="InterPro" id="IPR028133">
    <property type="entry name" value="Dynamitin"/>
</dbReference>
<sequence>MKKIEKKTSKEQSKENFHIFDFGQIEQCDQSENIAKNENSKKYEHNEKENYRIQGKNEGNVKSINSTNNIDNILKREELISPQSPLVKENEENIVEDRSMNTQYDIEENIHKNQYASEGHEIDDSYHFKHDDNNSSFTQGIKLKNKQMMSKKRISKLFGSDYTSNKEDVLHINKNKNLGKENIKVDMRNFVFPSQEKDVFEYIPDTSNYSICHNNSTELYKDIVNMNKHFLDEININIYSSPLDTYLSSTVSKQDNGKIENKILSSEYGEKIINKKSISLDEKNANLITNLNGNKNDVKIFNNDNNAILDESENNKPLYLYEFYKNKTFRCYNNGVIVEIDPSKIRYNDATNYEYNNNLSSYLNDPLSYLQKLKCEIEDMMVYINDIAKNNQNDENAENGDTSIKKNEENQLDKNELIEHEQIVKKIMHNREPPEVLLELFALKNDINNILNDDKLVKILKKKNVKKQNDISKEFTNNNDSKNGEIIYEMLKKLQNDDTFNDFIKLNDEKTSDDEKIKDIDSFMRKIGIYTLNSAKEKNDEIKDVQVKDLLILERKIAHMEKILGVEKMSMLPYDDLNHAILDLYNKLSLLDSSKLENVKKKMQNLQSEFLNLKKFKKDVLNITKEKGNYEESIDELFKILDVWKKTHHMIPNLLSRLQQLKKIHDNAQSFSTRLDDLEKQQSKLDSTLEEAQKNIDLVNSKISQNANLLQDMLKKIEMQEISLQSNN</sequence>
<evidence type="ECO:0000313" key="13">
    <source>
        <dbReference type="Proteomes" id="UP000220214"/>
    </source>
</evidence>
<accession>A0A113SRS6</accession>
<feature type="region of interest" description="Disordered" evidence="4">
    <location>
        <begin position="392"/>
        <end position="412"/>
    </location>
</feature>
<protein>
    <submittedName>
        <fullName evidence="5">Dynactin subunit 2, putative</fullName>
    </submittedName>
</protein>
<dbReference type="PANTHER" id="PTHR15346">
    <property type="entry name" value="DYNACTIN SUBUNIT"/>
    <property type="match status" value="1"/>
</dbReference>
<evidence type="ECO:0000256" key="1">
    <source>
        <dbReference type="ARBA" id="ARBA00004496"/>
    </source>
</evidence>
<dbReference type="GO" id="GO:0005869">
    <property type="term" value="C:dynactin complex"/>
    <property type="evidence" value="ECO:0007669"/>
    <property type="project" value="InterPro"/>
</dbReference>
<evidence type="ECO:0000256" key="3">
    <source>
        <dbReference type="SAM" id="Coils"/>
    </source>
</evidence>
<dbReference type="EMBL" id="LT614639">
    <property type="protein sequence ID" value="SCN28095.1"/>
    <property type="molecule type" value="Genomic_DNA"/>
</dbReference>
<evidence type="ECO:0000313" key="12">
    <source>
        <dbReference type="Proteomes" id="UP000219974"/>
    </source>
</evidence>
<evidence type="ECO:0000313" key="5">
    <source>
        <dbReference type="EMBL" id="CXJ04123.1"/>
    </source>
</evidence>
<reference evidence="5 10" key="1">
    <citation type="submission" date="2016-02" db="EMBL/GenBank/DDBJ databases">
        <authorList>
            <consortium name="Pathogen Informatics"/>
        </authorList>
    </citation>
    <scope>NUCLEOTIDE SEQUENCE [LARGE SCALE GENOMIC DNA]</scope>
    <source>
        <strain evidence="5 10">K173</strain>
        <strain evidence="6 14">NK65 ny</strain>
        <strain evidence="9 13">NK65e</strain>
        <strain evidence="7 11">SP11 Antwerpcl1</strain>
        <strain evidence="8 12">SP11 RLL</strain>
    </source>
</reference>
<dbReference type="OrthoDB" id="4977at2759"/>
<dbReference type="EMBL" id="LT608277">
    <property type="protein sequence ID" value="SCM18660.1"/>
    <property type="molecule type" value="Genomic_DNA"/>
</dbReference>
<evidence type="ECO:0000313" key="6">
    <source>
        <dbReference type="EMBL" id="SCL98608.1"/>
    </source>
</evidence>
<evidence type="ECO:0000313" key="8">
    <source>
        <dbReference type="EMBL" id="SCM18660.1"/>
    </source>
</evidence>
<dbReference type="Pfam" id="PF04912">
    <property type="entry name" value="Dynamitin"/>
    <property type="match status" value="1"/>
</dbReference>
<dbReference type="Proteomes" id="UP000220214">
    <property type="component" value="Chromosome 13"/>
</dbReference>
<evidence type="ECO:0000313" key="9">
    <source>
        <dbReference type="EMBL" id="SCN28095.1"/>
    </source>
</evidence>
<name>A0A113SRS6_PLABE</name>
<organism evidence="5 10">
    <name type="scientific">Plasmodium berghei</name>
    <dbReference type="NCBI Taxonomy" id="5821"/>
    <lineage>
        <taxon>Eukaryota</taxon>
        <taxon>Sar</taxon>
        <taxon>Alveolata</taxon>
        <taxon>Apicomplexa</taxon>
        <taxon>Aconoidasida</taxon>
        <taxon>Haemosporida</taxon>
        <taxon>Plasmodiidae</taxon>
        <taxon>Plasmodium</taxon>
        <taxon>Plasmodium (Vinckeia)</taxon>
    </lineage>
</organism>
<proteinExistence type="predicted"/>
<dbReference type="VEuPathDB" id="PlasmoDB:PBANKA_1358900"/>
<dbReference type="OMA" id="MNKHFLD"/>
<evidence type="ECO:0000256" key="4">
    <source>
        <dbReference type="SAM" id="MobiDB-lite"/>
    </source>
</evidence>
<gene>
    <name evidence="5" type="ORF">PBK173_000420300</name>
    <name evidence="9" type="ORF">PBNK65E_000409600</name>
    <name evidence="6" type="ORF">PBNK65NY_000409000</name>
    <name evidence="7" type="ORF">PBSP11A_000409500</name>
    <name evidence="8" type="ORF">PBSP11RLL_000409700</name>
</gene>
<dbReference type="AlphaFoldDB" id="A0A113SRS6"/>
<dbReference type="EMBL" id="LT608261">
    <property type="protein sequence ID" value="SCM16862.1"/>
    <property type="molecule type" value="Genomic_DNA"/>
</dbReference>
<comment type="subcellular location">
    <subcellularLocation>
        <location evidence="1">Cytoplasm</location>
    </subcellularLocation>
</comment>
<keyword evidence="2" id="KW-0963">Cytoplasm</keyword>
<evidence type="ECO:0000313" key="7">
    <source>
        <dbReference type="EMBL" id="SCM16862.1"/>
    </source>
</evidence>
<dbReference type="GO" id="GO:0005737">
    <property type="term" value="C:cytoplasm"/>
    <property type="evidence" value="ECO:0007669"/>
    <property type="project" value="UniProtKB-SubCell"/>
</dbReference>
<dbReference type="Proteomes" id="UP000219860">
    <property type="component" value="Chromosome 13"/>
</dbReference>
<feature type="compositionally biased region" description="Polar residues" evidence="4">
    <location>
        <begin position="392"/>
        <end position="402"/>
    </location>
</feature>
<dbReference type="EMBL" id="LT608149">
    <property type="protein sequence ID" value="SCL98608.1"/>
    <property type="molecule type" value="Genomic_DNA"/>
</dbReference>
<evidence type="ECO:0000313" key="10">
    <source>
        <dbReference type="Proteomes" id="UP000069549"/>
    </source>
</evidence>
<keyword evidence="3" id="KW-0175">Coiled coil</keyword>
<feature type="compositionally biased region" description="Basic and acidic residues" evidence="4">
    <location>
        <begin position="403"/>
        <end position="412"/>
    </location>
</feature>
<dbReference type="EMBL" id="LT160033">
    <property type="protein sequence ID" value="CXJ04123.1"/>
    <property type="molecule type" value="Genomic_DNA"/>
</dbReference>
<dbReference type="GO" id="GO:0007017">
    <property type="term" value="P:microtubule-based process"/>
    <property type="evidence" value="ECO:0007669"/>
    <property type="project" value="InterPro"/>
</dbReference>
<dbReference type="Proteomes" id="UP000516480">
    <property type="component" value="Chromosome 13"/>
</dbReference>
<evidence type="ECO:0000256" key="2">
    <source>
        <dbReference type="ARBA" id="ARBA00022490"/>
    </source>
</evidence>